<dbReference type="PROSITE" id="PS50234">
    <property type="entry name" value="VWFA"/>
    <property type="match status" value="1"/>
</dbReference>
<dbReference type="Gene3D" id="3.10.100.10">
    <property type="entry name" value="Mannose-Binding Protein A, subunit A"/>
    <property type="match status" value="1"/>
</dbReference>
<dbReference type="AlphaFoldDB" id="F6ZAV7"/>
<dbReference type="InterPro" id="IPR001304">
    <property type="entry name" value="C-type_lectin-like"/>
</dbReference>
<dbReference type="PANTHER" id="PTHR24020">
    <property type="entry name" value="COLLAGEN ALPHA"/>
    <property type="match status" value="1"/>
</dbReference>
<feature type="domain" description="VWFA" evidence="5">
    <location>
        <begin position="324"/>
        <end position="492"/>
    </location>
</feature>
<comment type="caution">
    <text evidence="3">Lacks conserved residue(s) required for the propagation of feature annotation.</text>
</comment>
<dbReference type="SMART" id="SM00034">
    <property type="entry name" value="CLECT"/>
    <property type="match status" value="1"/>
</dbReference>
<dbReference type="Pfam" id="PF00084">
    <property type="entry name" value="Sushi"/>
    <property type="match status" value="2"/>
</dbReference>
<dbReference type="CDD" id="cd00054">
    <property type="entry name" value="EGF_CA"/>
    <property type="match status" value="1"/>
</dbReference>
<evidence type="ECO:0000313" key="8">
    <source>
        <dbReference type="Proteomes" id="UP000008144"/>
    </source>
</evidence>
<dbReference type="Gene3D" id="3.40.50.410">
    <property type="entry name" value="von Willebrand factor, type A domain"/>
    <property type="match status" value="1"/>
</dbReference>
<evidence type="ECO:0000313" key="7">
    <source>
        <dbReference type="Ensembl" id="ENSCINP00000014717.3"/>
    </source>
</evidence>
<dbReference type="PROSITE" id="PS50041">
    <property type="entry name" value="C_TYPE_LECTIN_2"/>
    <property type="match status" value="1"/>
</dbReference>
<accession>F6ZAV7</accession>
<dbReference type="SUPFAM" id="SSF57535">
    <property type="entry name" value="Complement control module/SCR domain"/>
    <property type="match status" value="2"/>
</dbReference>
<dbReference type="InterPro" id="IPR016187">
    <property type="entry name" value="CTDL_fold"/>
</dbReference>
<feature type="domain" description="Sushi" evidence="6">
    <location>
        <begin position="256"/>
        <end position="315"/>
    </location>
</feature>
<feature type="domain" description="Sushi" evidence="6">
    <location>
        <begin position="194"/>
        <end position="255"/>
    </location>
</feature>
<reference evidence="7" key="4">
    <citation type="submission" date="2025-09" db="UniProtKB">
        <authorList>
            <consortium name="Ensembl"/>
        </authorList>
    </citation>
    <scope>IDENTIFICATION</scope>
</reference>
<feature type="disulfide bond" evidence="3">
    <location>
        <begin position="196"/>
        <end position="239"/>
    </location>
</feature>
<dbReference type="SUPFAM" id="SSF57196">
    <property type="entry name" value="EGF/Laminin"/>
    <property type="match status" value="1"/>
</dbReference>
<keyword evidence="1" id="KW-0732">Signal</keyword>
<proteinExistence type="predicted"/>
<dbReference type="InterPro" id="IPR050525">
    <property type="entry name" value="ECM_Assembly_Org"/>
</dbReference>
<dbReference type="InterPro" id="IPR035976">
    <property type="entry name" value="Sushi/SCR/CCP_sf"/>
</dbReference>
<dbReference type="InterPro" id="IPR016186">
    <property type="entry name" value="C-type_lectin-like/link_sf"/>
</dbReference>
<evidence type="ECO:0000259" key="6">
    <source>
        <dbReference type="PROSITE" id="PS50923"/>
    </source>
</evidence>
<organism evidence="7 8">
    <name type="scientific">Ciona intestinalis</name>
    <name type="common">Transparent sea squirt</name>
    <name type="synonym">Ascidia intestinalis</name>
    <dbReference type="NCBI Taxonomy" id="7719"/>
    <lineage>
        <taxon>Eukaryota</taxon>
        <taxon>Metazoa</taxon>
        <taxon>Chordata</taxon>
        <taxon>Tunicata</taxon>
        <taxon>Ascidiacea</taxon>
        <taxon>Phlebobranchia</taxon>
        <taxon>Cionidae</taxon>
        <taxon>Ciona</taxon>
    </lineage>
</organism>
<dbReference type="EMBL" id="EAAA01002442">
    <property type="status" value="NOT_ANNOTATED_CDS"/>
    <property type="molecule type" value="Genomic_DNA"/>
</dbReference>
<dbReference type="Gene3D" id="2.10.70.10">
    <property type="entry name" value="Complement Module, domain 1"/>
    <property type="match status" value="2"/>
</dbReference>
<dbReference type="PROSITE" id="PS50923">
    <property type="entry name" value="SUSHI"/>
    <property type="match status" value="2"/>
</dbReference>
<dbReference type="InParanoid" id="F6ZAV7"/>
<keyword evidence="3" id="KW-0768">Sushi</keyword>
<dbReference type="PANTHER" id="PTHR24020:SF20">
    <property type="entry name" value="PH DOMAIN-CONTAINING PROTEIN"/>
    <property type="match status" value="1"/>
</dbReference>
<dbReference type="CDD" id="cd00033">
    <property type="entry name" value="CCP"/>
    <property type="match status" value="2"/>
</dbReference>
<dbReference type="CDD" id="cd01450">
    <property type="entry name" value="vWFA_subfamily_ECM"/>
    <property type="match status" value="1"/>
</dbReference>
<keyword evidence="8" id="KW-1185">Reference proteome</keyword>
<evidence type="ECO:0000256" key="3">
    <source>
        <dbReference type="PROSITE-ProRule" id="PRU00302"/>
    </source>
</evidence>
<protein>
    <submittedName>
        <fullName evidence="7">Uncharacterized protein</fullName>
    </submittedName>
</protein>
<name>F6ZAV7_CIOIN</name>
<dbReference type="Pfam" id="PF00092">
    <property type="entry name" value="VWA"/>
    <property type="match status" value="1"/>
</dbReference>
<dbReference type="CDD" id="cd00037">
    <property type="entry name" value="CLECT"/>
    <property type="match status" value="1"/>
</dbReference>
<dbReference type="Gene3D" id="2.10.25.10">
    <property type="entry name" value="Laminin"/>
    <property type="match status" value="1"/>
</dbReference>
<dbReference type="SUPFAM" id="SSF53300">
    <property type="entry name" value="vWA-like"/>
    <property type="match status" value="1"/>
</dbReference>
<dbReference type="InterPro" id="IPR000436">
    <property type="entry name" value="Sushi_SCR_CCP_dom"/>
</dbReference>
<dbReference type="Pfam" id="PF00059">
    <property type="entry name" value="Lectin_C"/>
    <property type="match status" value="1"/>
</dbReference>
<evidence type="ECO:0000256" key="2">
    <source>
        <dbReference type="ARBA" id="ARBA00023157"/>
    </source>
</evidence>
<dbReference type="HOGENOM" id="CLU_543958_0_0_1"/>
<reference evidence="8" key="1">
    <citation type="journal article" date="2002" name="Science">
        <title>The draft genome of Ciona intestinalis: insights into chordate and vertebrate origins.</title>
        <authorList>
            <person name="Dehal P."/>
            <person name="Satou Y."/>
            <person name="Campbell R.K."/>
            <person name="Chapman J."/>
            <person name="Degnan B."/>
            <person name="De Tomaso A."/>
            <person name="Davidson B."/>
            <person name="Di Gregorio A."/>
            <person name="Gelpke M."/>
            <person name="Goodstein D.M."/>
            <person name="Harafuji N."/>
            <person name="Hastings K.E."/>
            <person name="Ho I."/>
            <person name="Hotta K."/>
            <person name="Huang W."/>
            <person name="Kawashima T."/>
            <person name="Lemaire P."/>
            <person name="Martinez D."/>
            <person name="Meinertzhagen I.A."/>
            <person name="Necula S."/>
            <person name="Nonaka M."/>
            <person name="Putnam N."/>
            <person name="Rash S."/>
            <person name="Saiga H."/>
            <person name="Satake M."/>
            <person name="Terry A."/>
            <person name="Yamada L."/>
            <person name="Wang H.G."/>
            <person name="Awazu S."/>
            <person name="Azumi K."/>
            <person name="Boore J."/>
            <person name="Branno M."/>
            <person name="Chin-Bow S."/>
            <person name="DeSantis R."/>
            <person name="Doyle S."/>
            <person name="Francino P."/>
            <person name="Keys D.N."/>
            <person name="Haga S."/>
            <person name="Hayashi H."/>
            <person name="Hino K."/>
            <person name="Imai K.S."/>
            <person name="Inaba K."/>
            <person name="Kano S."/>
            <person name="Kobayashi K."/>
            <person name="Kobayashi M."/>
            <person name="Lee B.I."/>
            <person name="Makabe K.W."/>
            <person name="Manohar C."/>
            <person name="Matassi G."/>
            <person name="Medina M."/>
            <person name="Mochizuki Y."/>
            <person name="Mount S."/>
            <person name="Morishita T."/>
            <person name="Miura S."/>
            <person name="Nakayama A."/>
            <person name="Nishizaka S."/>
            <person name="Nomoto H."/>
            <person name="Ohta F."/>
            <person name="Oishi K."/>
            <person name="Rigoutsos I."/>
            <person name="Sano M."/>
            <person name="Sasaki A."/>
            <person name="Sasakura Y."/>
            <person name="Shoguchi E."/>
            <person name="Shin-i T."/>
            <person name="Spagnuolo A."/>
            <person name="Stainier D."/>
            <person name="Suzuki M.M."/>
            <person name="Tassy O."/>
            <person name="Takatori N."/>
            <person name="Tokuoka M."/>
            <person name="Yagi K."/>
            <person name="Yoshizaki F."/>
            <person name="Wada S."/>
            <person name="Zhang C."/>
            <person name="Hyatt P.D."/>
            <person name="Larimer F."/>
            <person name="Detter C."/>
            <person name="Doggett N."/>
            <person name="Glavina T."/>
            <person name="Hawkins T."/>
            <person name="Richardson P."/>
            <person name="Lucas S."/>
            <person name="Kohara Y."/>
            <person name="Levine M."/>
            <person name="Satoh N."/>
            <person name="Rokhsar D.S."/>
        </authorList>
    </citation>
    <scope>NUCLEOTIDE SEQUENCE [LARGE SCALE GENOMIC DNA]</scope>
</reference>
<dbReference type="SMART" id="SM00032">
    <property type="entry name" value="CCP"/>
    <property type="match status" value="2"/>
</dbReference>
<keyword evidence="2 3" id="KW-1015">Disulfide bond</keyword>
<evidence type="ECO:0000259" key="4">
    <source>
        <dbReference type="PROSITE" id="PS50041"/>
    </source>
</evidence>
<feature type="disulfide bond" evidence="3">
    <location>
        <begin position="286"/>
        <end position="313"/>
    </location>
</feature>
<dbReference type="SUPFAM" id="SSF56436">
    <property type="entry name" value="C-type lectin-like"/>
    <property type="match status" value="1"/>
</dbReference>
<sequence length="501" mass="54987">MDDGKVCVNTPGSYECSCAAEYTGDGINCTKVELPCPPHELLDGEYCFRYLVVDPEHPSFTASDACANIESGHPATIRTMMDYQTLNAILLDKLVPDGDMTTKILGPWIGLDDRYMAGVYRWRDGSLLSPTDYQVWAEGPPRMRPVGGRPEPRCVHLVSDPENYGTRDFKWTELLCSELARYVCDTEKTNEQVNLCQPALAGMPNGKISCSDGWQQGSTCEFECNEGYELMGPSSSVTCLGPYMLWSNILPQCVESVCSPVISAPNSGSVSCTNGNKVSSRCAFSCDNGYSIHGSPEIECRQNLTWSDSKACCVDSCPPKARMDLIFIMDSSGSIGEENFKTMKQFVKNVYERFTLSDEFTRIAVVTFHSVVQLANDTEWFYSKTELDNAIDSLQFAGKGTLTGQALTFTREHLIGKREGSTNVVIAVTDGNSKDNSKAAAAELRNMNVHVMAVGITGSHLRDLSMIASKPASENVLSLSQVEDINDVIDVVGRRVCNFQC</sequence>
<dbReference type="SMART" id="SM00327">
    <property type="entry name" value="VWA"/>
    <property type="match status" value="1"/>
</dbReference>
<feature type="domain" description="C-type lectin" evidence="4">
    <location>
        <begin position="43"/>
        <end position="185"/>
    </location>
</feature>
<reference evidence="7" key="2">
    <citation type="journal article" date="2008" name="Genome Biol.">
        <title>Improved genome assembly and evidence-based global gene model set for the chordate Ciona intestinalis: new insight into intron and operon populations.</title>
        <authorList>
            <person name="Satou Y."/>
            <person name="Mineta K."/>
            <person name="Ogasawara M."/>
            <person name="Sasakura Y."/>
            <person name="Shoguchi E."/>
            <person name="Ueno K."/>
            <person name="Yamada L."/>
            <person name="Matsumoto J."/>
            <person name="Wasserscheid J."/>
            <person name="Dewar K."/>
            <person name="Wiley G.B."/>
            <person name="Macmil S.L."/>
            <person name="Roe B.A."/>
            <person name="Zeller R.W."/>
            <person name="Hastings K.E."/>
            <person name="Lemaire P."/>
            <person name="Lindquist E."/>
            <person name="Endo T."/>
            <person name="Hotta K."/>
            <person name="Inaba K."/>
        </authorList>
    </citation>
    <scope>NUCLEOTIDE SEQUENCE [LARGE SCALE GENOMIC DNA]</scope>
    <source>
        <strain evidence="7">wild type</strain>
    </source>
</reference>
<dbReference type="PRINTS" id="PR00453">
    <property type="entry name" value="VWFADOMAIN"/>
</dbReference>
<reference evidence="7" key="3">
    <citation type="submission" date="2025-08" db="UniProtKB">
        <authorList>
            <consortium name="Ensembl"/>
        </authorList>
    </citation>
    <scope>IDENTIFICATION</scope>
</reference>
<dbReference type="Proteomes" id="UP000008144">
    <property type="component" value="Chromosome 7"/>
</dbReference>
<evidence type="ECO:0000256" key="1">
    <source>
        <dbReference type="ARBA" id="ARBA00022729"/>
    </source>
</evidence>
<dbReference type="GeneTree" id="ENSGT00940000163557"/>
<dbReference type="InterPro" id="IPR036465">
    <property type="entry name" value="vWFA_dom_sf"/>
</dbReference>
<dbReference type="Ensembl" id="ENSCINT00000014717.3">
    <property type="protein sequence ID" value="ENSCINP00000014717.3"/>
    <property type="gene ID" value="ENSCING00000007176.3"/>
</dbReference>
<evidence type="ECO:0000259" key="5">
    <source>
        <dbReference type="PROSITE" id="PS50234"/>
    </source>
</evidence>
<dbReference type="InterPro" id="IPR002035">
    <property type="entry name" value="VWF_A"/>
</dbReference>